<dbReference type="GO" id="GO:0016853">
    <property type="term" value="F:isomerase activity"/>
    <property type="evidence" value="ECO:0007669"/>
    <property type="project" value="UniProtKB-KW"/>
</dbReference>
<dbReference type="EMBL" id="CP003360">
    <property type="protein sequence ID" value="AFM26885.1"/>
    <property type="molecule type" value="Genomic_DNA"/>
</dbReference>
<reference evidence="3" key="1">
    <citation type="submission" date="2012-06" db="EMBL/GenBank/DDBJ databases">
        <title>Complete sequence of chromosome of Desulfomonile tiedjei DSM 6799.</title>
        <authorList>
            <person name="Lucas S."/>
            <person name="Copeland A."/>
            <person name="Lapidus A."/>
            <person name="Glavina del Rio T."/>
            <person name="Dalin E."/>
            <person name="Tice H."/>
            <person name="Bruce D."/>
            <person name="Goodwin L."/>
            <person name="Pitluck S."/>
            <person name="Peters L."/>
            <person name="Ovchinnikova G."/>
            <person name="Zeytun A."/>
            <person name="Lu M."/>
            <person name="Kyrpides N."/>
            <person name="Mavromatis K."/>
            <person name="Ivanova N."/>
            <person name="Brettin T."/>
            <person name="Detter J.C."/>
            <person name="Han C."/>
            <person name="Larimer F."/>
            <person name="Land M."/>
            <person name="Hauser L."/>
            <person name="Markowitz V."/>
            <person name="Cheng J.-F."/>
            <person name="Hugenholtz P."/>
            <person name="Woyke T."/>
            <person name="Wu D."/>
            <person name="Spring S."/>
            <person name="Schroeder M."/>
            <person name="Brambilla E."/>
            <person name="Klenk H.-P."/>
            <person name="Eisen J.A."/>
        </authorList>
    </citation>
    <scope>NUCLEOTIDE SEQUENCE [LARGE SCALE GENOMIC DNA]</scope>
    <source>
        <strain evidence="3">ATCC 49306 / DSM 6799 / DCB-1</strain>
    </source>
</reference>
<dbReference type="AlphaFoldDB" id="I4CBE4"/>
<evidence type="ECO:0000313" key="2">
    <source>
        <dbReference type="EMBL" id="AFM26885.1"/>
    </source>
</evidence>
<organism evidence="2 3">
    <name type="scientific">Desulfomonile tiedjei (strain ATCC 49306 / DSM 6799 / DCB-1)</name>
    <dbReference type="NCBI Taxonomy" id="706587"/>
    <lineage>
        <taxon>Bacteria</taxon>
        <taxon>Pseudomonadati</taxon>
        <taxon>Thermodesulfobacteriota</taxon>
        <taxon>Desulfomonilia</taxon>
        <taxon>Desulfomonilales</taxon>
        <taxon>Desulfomonilaceae</taxon>
        <taxon>Desulfomonile</taxon>
    </lineage>
</organism>
<name>I4CBE4_DESTA</name>
<dbReference type="Proteomes" id="UP000006055">
    <property type="component" value="Chromosome"/>
</dbReference>
<dbReference type="InterPro" id="IPR036237">
    <property type="entry name" value="Xyl_isomerase-like_sf"/>
</dbReference>
<evidence type="ECO:0000313" key="3">
    <source>
        <dbReference type="Proteomes" id="UP000006055"/>
    </source>
</evidence>
<dbReference type="eggNOG" id="COG1082">
    <property type="taxonomic scope" value="Bacteria"/>
</dbReference>
<dbReference type="InterPro" id="IPR050312">
    <property type="entry name" value="IolE/XylAMocC-like"/>
</dbReference>
<dbReference type="InterPro" id="IPR013022">
    <property type="entry name" value="Xyl_isomerase-like_TIM-brl"/>
</dbReference>
<dbReference type="OrthoDB" id="9801960at2"/>
<evidence type="ECO:0000259" key="1">
    <source>
        <dbReference type="Pfam" id="PF01261"/>
    </source>
</evidence>
<protein>
    <submittedName>
        <fullName evidence="2">Sugar phosphate isomerase/epimerase</fullName>
    </submittedName>
</protein>
<gene>
    <name evidence="2" type="ordered locus">Desti_4249</name>
</gene>
<dbReference type="RefSeq" id="WP_014812005.1">
    <property type="nucleotide sequence ID" value="NC_018025.1"/>
</dbReference>
<dbReference type="KEGG" id="dti:Desti_4249"/>
<keyword evidence="2" id="KW-0413">Isomerase</keyword>
<keyword evidence="3" id="KW-1185">Reference proteome</keyword>
<dbReference type="Pfam" id="PF01261">
    <property type="entry name" value="AP_endonuc_2"/>
    <property type="match status" value="1"/>
</dbReference>
<dbReference type="Gene3D" id="3.20.20.150">
    <property type="entry name" value="Divalent-metal-dependent TIM barrel enzymes"/>
    <property type="match status" value="1"/>
</dbReference>
<dbReference type="PANTHER" id="PTHR12110:SF21">
    <property type="entry name" value="XYLOSE ISOMERASE-LIKE TIM BARREL DOMAIN-CONTAINING PROTEIN"/>
    <property type="match status" value="1"/>
</dbReference>
<dbReference type="SUPFAM" id="SSF51658">
    <property type="entry name" value="Xylose isomerase-like"/>
    <property type="match status" value="1"/>
</dbReference>
<feature type="domain" description="Xylose isomerase-like TIM barrel" evidence="1">
    <location>
        <begin position="17"/>
        <end position="254"/>
    </location>
</feature>
<dbReference type="STRING" id="706587.Desti_4249"/>
<dbReference type="HOGENOM" id="CLU_050006_7_4_7"/>
<dbReference type="PANTHER" id="PTHR12110">
    <property type="entry name" value="HYDROXYPYRUVATE ISOMERASE"/>
    <property type="match status" value="1"/>
</dbReference>
<sequence length="270" mass="30456">MQYGAMNFPVRPVLEELEQIASLGFDYLELSMDPPQAHHSTILQQKSILLERLHDFGMQIVCHMPTFLCLADLTESIRIASIQETLASLDVAAELEPLKVVLHPGYVTGLGIFVFDKAKEYATESLTDILEHAEKLGLTVCLENMFPRANSLTEPNDFAPVFERFPGLKLTLDTGHANIGTTGGKRIREFLSRFPDRIEHIHASDNFGKEDNHLPIGTGTIDFSRFTRTIKEMGYDKTVTFEVFSRDKDYLKASREKFKTMLAQSVDTNV</sequence>
<accession>I4CBE4</accession>
<proteinExistence type="predicted"/>